<dbReference type="RefSeq" id="WP_330383833.1">
    <property type="nucleotide sequence ID" value="NZ_CP014223.1"/>
</dbReference>
<evidence type="ECO:0000256" key="9">
    <source>
        <dbReference type="ARBA" id="ARBA00023239"/>
    </source>
</evidence>
<dbReference type="GO" id="GO:0006094">
    <property type="term" value="P:gluconeogenesis"/>
    <property type="evidence" value="ECO:0007669"/>
    <property type="project" value="UniProtKB-UniRule"/>
</dbReference>
<keyword evidence="5 11" id="KW-0004">4Fe-4S</keyword>
<proteinExistence type="inferred from homology"/>
<evidence type="ECO:0000256" key="11">
    <source>
        <dbReference type="PIRNR" id="PIRNR036692"/>
    </source>
</evidence>
<reference evidence="16" key="2">
    <citation type="submission" date="2016-01" db="EMBL/GenBank/DDBJ databases">
        <authorList>
            <person name="Poehlein A."/>
            <person name="Schlien K."/>
            <person name="Gottschalk G."/>
            <person name="Buckel W."/>
            <person name="Daniel R."/>
        </authorList>
    </citation>
    <scope>NUCLEOTIDE SEQUENCE [LARGE SCALE GENOMIC DNA]</scope>
    <source>
        <strain evidence="16">X2</strain>
    </source>
</reference>
<dbReference type="InterPro" id="IPR054480">
    <property type="entry name" value="AHAS_small-like_ACT"/>
</dbReference>
<keyword evidence="9 11" id="KW-0456">Lyase</keyword>
<organism evidence="15 17">
    <name type="scientific">Anaerotignum propionicum DSM 1682</name>
    <dbReference type="NCBI Taxonomy" id="991789"/>
    <lineage>
        <taxon>Bacteria</taxon>
        <taxon>Bacillati</taxon>
        <taxon>Bacillota</taxon>
        <taxon>Clostridia</taxon>
        <taxon>Lachnospirales</taxon>
        <taxon>Anaerotignaceae</taxon>
        <taxon>Anaerotignum</taxon>
    </lineage>
</organism>
<protein>
    <recommendedName>
        <fullName evidence="11">L-serine deaminase</fullName>
    </recommendedName>
</protein>
<evidence type="ECO:0000256" key="8">
    <source>
        <dbReference type="ARBA" id="ARBA00023014"/>
    </source>
</evidence>
<dbReference type="AlphaFoldDB" id="A0A120MKA4"/>
<evidence type="ECO:0000256" key="3">
    <source>
        <dbReference type="ARBA" id="ARBA00008636"/>
    </source>
</evidence>
<keyword evidence="16" id="KW-1185">Reference proteome</keyword>
<dbReference type="Proteomes" id="UP000068026">
    <property type="component" value="Chromosome"/>
</dbReference>
<dbReference type="Gene3D" id="3.30.1330.90">
    <property type="entry name" value="D-3-phosphoglycerate dehydrogenase, domain 3"/>
    <property type="match status" value="1"/>
</dbReference>
<sequence length="220" mass="23329">MLQVFDIIGPIMIGPSSSHTAGAVRIGKYARSILGDTPISALIRFSGSFSKTYKGHGTDKAIVAGILGMETDDERIRTSLEIAKEEGLAYTFEETEIDGAHPNTAEIILKSADGKEILVQGASIGGGNIIINKINNTVVSITGKSDTLIIPHEDVPGMIAIVTNILAEHSVNIHGFSLCRDHKGGTAVMTIEIDGDIDESINKVILEQPNILASTILKAI</sequence>
<dbReference type="EMBL" id="CP014223">
    <property type="protein sequence ID" value="AMJ41628.1"/>
    <property type="molecule type" value="Genomic_DNA"/>
</dbReference>
<keyword evidence="4 11" id="KW-0312">Gluconeogenesis</keyword>
<dbReference type="NCBIfam" id="TIGR00719">
    <property type="entry name" value="sda_beta"/>
    <property type="match status" value="1"/>
</dbReference>
<keyword evidence="8 11" id="KW-0411">Iron-sulfur</keyword>
<dbReference type="PROSITE" id="PS51671">
    <property type="entry name" value="ACT"/>
    <property type="match status" value="1"/>
</dbReference>
<evidence type="ECO:0000256" key="6">
    <source>
        <dbReference type="ARBA" id="ARBA00022723"/>
    </source>
</evidence>
<dbReference type="SUPFAM" id="SSF143548">
    <property type="entry name" value="Serine metabolism enzymes domain"/>
    <property type="match status" value="1"/>
</dbReference>
<comment type="pathway">
    <text evidence="2 11">Carbohydrate biosynthesis; gluconeogenesis.</text>
</comment>
<evidence type="ECO:0000256" key="7">
    <source>
        <dbReference type="ARBA" id="ARBA00023004"/>
    </source>
</evidence>
<dbReference type="InterPro" id="IPR051318">
    <property type="entry name" value="Fe-S_L-Ser"/>
</dbReference>
<dbReference type="InterPro" id="IPR002912">
    <property type="entry name" value="ACT_dom"/>
</dbReference>
<comment type="catalytic activity">
    <reaction evidence="10 11 12">
        <text>L-serine = pyruvate + NH4(+)</text>
        <dbReference type="Rhea" id="RHEA:19169"/>
        <dbReference type="ChEBI" id="CHEBI:15361"/>
        <dbReference type="ChEBI" id="CHEBI:28938"/>
        <dbReference type="ChEBI" id="CHEBI:33384"/>
        <dbReference type="EC" id="4.3.1.17"/>
    </reaction>
</comment>
<evidence type="ECO:0000256" key="4">
    <source>
        <dbReference type="ARBA" id="ARBA00022432"/>
    </source>
</evidence>
<reference evidence="14 16" key="1">
    <citation type="journal article" date="2016" name="Genome Announc.">
        <title>Complete Genome Sequence of the Amino Acid-Fermenting Clostridium propionicum X2 (DSM 1682).</title>
        <authorList>
            <person name="Poehlein A."/>
            <person name="Schlien K."/>
            <person name="Chowdhury N.P."/>
            <person name="Gottschalk G."/>
            <person name="Buckel W."/>
            <person name="Daniel R."/>
        </authorList>
    </citation>
    <scope>NUCLEOTIDE SEQUENCE [LARGE SCALE GENOMIC DNA]</scope>
    <source>
        <strain evidence="14 16">X2</strain>
    </source>
</reference>
<dbReference type="Gene3D" id="3.30.70.260">
    <property type="match status" value="1"/>
</dbReference>
<dbReference type="GO" id="GO:0051539">
    <property type="term" value="F:4 iron, 4 sulfur cluster binding"/>
    <property type="evidence" value="ECO:0007669"/>
    <property type="project" value="UniProtKB-UniRule"/>
</dbReference>
<dbReference type="InterPro" id="IPR004643">
    <property type="entry name" value="Fe-S_L-Ser_bsu"/>
</dbReference>
<dbReference type="Pfam" id="PF03315">
    <property type="entry name" value="SDH_beta"/>
    <property type="match status" value="1"/>
</dbReference>
<dbReference type="EMBL" id="FQUA01000009">
    <property type="protein sequence ID" value="SHE87761.1"/>
    <property type="molecule type" value="Genomic_DNA"/>
</dbReference>
<evidence type="ECO:0000259" key="13">
    <source>
        <dbReference type="PROSITE" id="PS51671"/>
    </source>
</evidence>
<evidence type="ECO:0000256" key="1">
    <source>
        <dbReference type="ARBA" id="ARBA00001966"/>
    </source>
</evidence>
<comment type="cofactor">
    <cofactor evidence="1 12">
        <name>[4Fe-4S] cluster</name>
        <dbReference type="ChEBI" id="CHEBI:49883"/>
    </cofactor>
</comment>
<dbReference type="CDD" id="cd04903">
    <property type="entry name" value="ACT_LSD"/>
    <property type="match status" value="1"/>
</dbReference>
<dbReference type="Proteomes" id="UP000184204">
    <property type="component" value="Unassembled WGS sequence"/>
</dbReference>
<evidence type="ECO:0000313" key="14">
    <source>
        <dbReference type="EMBL" id="AMJ41628.1"/>
    </source>
</evidence>
<evidence type="ECO:0000256" key="5">
    <source>
        <dbReference type="ARBA" id="ARBA00022485"/>
    </source>
</evidence>
<feature type="domain" description="ACT" evidence="13">
    <location>
        <begin position="147"/>
        <end position="220"/>
    </location>
</feature>
<evidence type="ECO:0000256" key="2">
    <source>
        <dbReference type="ARBA" id="ARBA00004742"/>
    </source>
</evidence>
<dbReference type="KEGG" id="cpro:CPRO_20470"/>
<dbReference type="PANTHER" id="PTHR30182">
    <property type="entry name" value="L-SERINE DEHYDRATASE"/>
    <property type="match status" value="1"/>
</dbReference>
<comment type="similarity">
    <text evidence="3 11 12">Belongs to the iron-sulfur dependent L-serine dehydratase family.</text>
</comment>
<name>A0A120MKA4_ANAPI</name>
<gene>
    <name evidence="14" type="primary">sdhB</name>
    <name evidence="14" type="ORF">CPRO_20470</name>
    <name evidence="15" type="ORF">SAMN02745151_02068</name>
</gene>
<dbReference type="FunFam" id="3.30.1330.90:FF:000004">
    <property type="entry name" value="L-serine dehydratase, iron-sulfur-dependent subunit beta"/>
    <property type="match status" value="1"/>
</dbReference>
<dbReference type="GO" id="GO:0046872">
    <property type="term" value="F:metal ion binding"/>
    <property type="evidence" value="ECO:0007669"/>
    <property type="project" value="UniProtKB-UniRule"/>
</dbReference>
<dbReference type="SUPFAM" id="SSF55021">
    <property type="entry name" value="ACT-like"/>
    <property type="match status" value="1"/>
</dbReference>
<evidence type="ECO:0000313" key="15">
    <source>
        <dbReference type="EMBL" id="SHE87761.1"/>
    </source>
</evidence>
<keyword evidence="7 11" id="KW-0408">Iron</keyword>
<reference evidence="15" key="3">
    <citation type="submission" date="2016-11" db="EMBL/GenBank/DDBJ databases">
        <authorList>
            <person name="Varghese N."/>
            <person name="Submissions S."/>
        </authorList>
    </citation>
    <scope>NUCLEOTIDE SEQUENCE</scope>
    <source>
        <strain evidence="15">DSM 1682</strain>
    </source>
</reference>
<accession>A0A120MKA4</accession>
<evidence type="ECO:0000256" key="10">
    <source>
        <dbReference type="ARBA" id="ARBA00049406"/>
    </source>
</evidence>
<dbReference type="InterPro" id="IPR045865">
    <property type="entry name" value="ACT-like_dom_sf"/>
</dbReference>
<evidence type="ECO:0000313" key="16">
    <source>
        <dbReference type="Proteomes" id="UP000068026"/>
    </source>
</evidence>
<dbReference type="InterPro" id="IPR029009">
    <property type="entry name" value="ASB_dom_sf"/>
</dbReference>
<dbReference type="InterPro" id="IPR005131">
    <property type="entry name" value="Ser_deHydtase_bsu"/>
</dbReference>
<evidence type="ECO:0000313" key="17">
    <source>
        <dbReference type="Proteomes" id="UP000184204"/>
    </source>
</evidence>
<evidence type="ECO:0000256" key="12">
    <source>
        <dbReference type="RuleBase" id="RU366059"/>
    </source>
</evidence>
<reference evidence="17" key="4">
    <citation type="submission" date="2016-11" db="EMBL/GenBank/DDBJ databases">
        <authorList>
            <person name="Jaros S."/>
            <person name="Januszkiewicz K."/>
            <person name="Wedrychowicz H."/>
        </authorList>
    </citation>
    <scope>NUCLEOTIDE SEQUENCE [LARGE SCALE GENOMIC DNA]</scope>
    <source>
        <strain evidence="17">DSM 1682</strain>
    </source>
</reference>
<dbReference type="PIRSF" id="PIRSF036692">
    <property type="entry name" value="SDH_B"/>
    <property type="match status" value="1"/>
</dbReference>
<dbReference type="PANTHER" id="PTHR30182:SF12">
    <property type="entry name" value="L-SERINE DEHYDRATASE, BETA CHAIN-RELATED"/>
    <property type="match status" value="1"/>
</dbReference>
<keyword evidence="6 11" id="KW-0479">Metal-binding</keyword>
<dbReference type="GO" id="GO:0003941">
    <property type="term" value="F:L-serine ammonia-lyase activity"/>
    <property type="evidence" value="ECO:0007669"/>
    <property type="project" value="UniProtKB-UniRule"/>
</dbReference>
<dbReference type="Pfam" id="PF22629">
    <property type="entry name" value="ACT_AHAS_ss"/>
    <property type="match status" value="1"/>
</dbReference>